<dbReference type="KEGG" id="vg:5176320"/>
<dbReference type="EMBL" id="AY394490">
    <property type="protein sequence ID" value="AAR28872.1"/>
    <property type="molecule type" value="Genomic_DNA"/>
</dbReference>
<proteinExistence type="predicted"/>
<dbReference type="RefSeq" id="YP_758405.1">
    <property type="nucleotide sequence ID" value="NC_008348.1"/>
</dbReference>
<sequence>MEKYLIDYCLRFNLYDDFKNVSFGANLTKAEIDSLTFLFSVYFDQKERVYVKGLTFFTEFNKCVELIKHNFENKPNSSNDVKQIFSLFLRDEFMNQVPNFQTIMNYLKRYYKPIIKPDLDQLASMCASCAPRQTLECFTCKCRYLSASVTAFDVGIQDGWDMFLRPMFGLPVYMVVLLNTDFSRHDVAFNLDDMITHAFAQFFYNLLCDKASSMYTNRSACNELVRECQKVTVGLNDRELEMLLSSLNSHSYHTKLFGPFKRFMEDVSRCTKIKKINKIASVIFTGFYLRNYLEAAPNKTLSPAELEIRNVCRLILKQYTHEQYETFIVKLKKIKNDLSIGLMSTYIITEDFIRRLCTENNLDQDIATLLENTKNE</sequence>
<keyword evidence="2" id="KW-1185">Reference proteome</keyword>
<dbReference type="OrthoDB" id="4662at10239"/>
<evidence type="ECO:0000313" key="2">
    <source>
        <dbReference type="Proteomes" id="UP000201737"/>
    </source>
</evidence>
<accession>Q0IL11</accession>
<dbReference type="GeneID" id="5176320"/>
<evidence type="ECO:0000313" key="1">
    <source>
        <dbReference type="EMBL" id="AAR28872.1"/>
    </source>
</evidence>
<protein>
    <submittedName>
        <fullName evidence="1">p48</fullName>
    </submittedName>
</protein>
<name>Q0IL11_NPVLS</name>
<dbReference type="Pfam" id="PF04878">
    <property type="entry name" value="Baculo_p48"/>
    <property type="match status" value="1"/>
</dbReference>
<reference evidence="1 2" key="1">
    <citation type="journal article" date="2007" name="Virus Genes">
        <title>Genome sequence of Leucania seperata nucleopolyhedrovirus.</title>
        <authorList>
            <person name="Xiao H."/>
            <person name="Qi Y."/>
        </authorList>
    </citation>
    <scope>NUCLEOTIDE SEQUENCE [LARGE SCALE GENOMIC DNA]</scope>
    <source>
        <strain evidence="1 2">AH1</strain>
    </source>
</reference>
<dbReference type="InterPro" id="IPR006962">
    <property type="entry name" value="P48_Baculovir"/>
</dbReference>
<organismHost>
    <name type="scientific">Lepidoptera</name>
    <name type="common">moths &amp; butterflies</name>
    <dbReference type="NCBI Taxonomy" id="7088"/>
</organismHost>
<reference evidence="1 2" key="2">
    <citation type="journal article" date="2007" name="Virus Res.">
        <title>P13 of Leucania separata multiple nuclear polyhedrosis virus affected the polyhedra and budded virions yields of AcMNPV.</title>
        <authorList>
            <person name="Du E.Q."/>
            <person name="Yan F."/>
            <person name="Jin W.X."/>
            <person name="Lu N."/>
            <person name="Xiao H.Z."/>
            <person name="Lu S.Y."/>
            <person name="Qi Y.P."/>
        </authorList>
    </citation>
    <scope>NUCLEOTIDE SEQUENCE [LARGE SCALE GENOMIC DNA]</scope>
    <source>
        <strain evidence="1 2">AH1</strain>
    </source>
</reference>
<dbReference type="Proteomes" id="UP000201737">
    <property type="component" value="Segment"/>
</dbReference>
<organism evidence="1 2">
    <name type="scientific">Leucania separata nucleopolyhedrovirus</name>
    <name type="common">LsNPV</name>
    <dbReference type="NCBI Taxonomy" id="1307956"/>
    <lineage>
        <taxon>Viruses</taxon>
        <taxon>Viruses incertae sedis</taxon>
        <taxon>Naldaviricetes</taxon>
        <taxon>Lefavirales</taxon>
        <taxon>Baculoviridae</taxon>
        <taxon>Alphabaculovirus</taxon>
        <taxon>Alphabaculovirus leseparatae</taxon>
    </lineage>
</organism>